<feature type="transmembrane region" description="Helical" evidence="10">
    <location>
        <begin position="113"/>
        <end position="130"/>
    </location>
</feature>
<evidence type="ECO:0000256" key="8">
    <source>
        <dbReference type="ARBA" id="ARBA00023136"/>
    </source>
</evidence>
<comment type="subcellular location">
    <subcellularLocation>
        <location evidence="10">Cell membrane</location>
        <topology evidence="10">Multi-pass membrane protein</topology>
    </subcellularLocation>
    <subcellularLocation>
        <location evidence="1 12">Membrane</location>
        <topology evidence="1 12">Multi-pass membrane protein</topology>
    </subcellularLocation>
</comment>
<dbReference type="SUPFAM" id="SSF103491">
    <property type="entry name" value="Preprotein translocase SecY subunit"/>
    <property type="match status" value="1"/>
</dbReference>
<keyword evidence="15" id="KW-1185">Reference proteome</keyword>
<dbReference type="InterPro" id="IPR002208">
    <property type="entry name" value="SecY/SEC61-alpha"/>
</dbReference>
<protein>
    <recommendedName>
        <fullName evidence="9 10">Protein translocase subunit SecY</fullName>
    </recommendedName>
</protein>
<dbReference type="NCBIfam" id="TIGR00967">
    <property type="entry name" value="3a0501s007"/>
    <property type="match status" value="1"/>
</dbReference>
<keyword evidence="10" id="KW-1003">Cell membrane</keyword>
<evidence type="ECO:0000313" key="15">
    <source>
        <dbReference type="Proteomes" id="UP000774750"/>
    </source>
</evidence>
<keyword evidence="3 10" id="KW-0813">Transport</keyword>
<dbReference type="InterPro" id="IPR023201">
    <property type="entry name" value="SecY_dom_sf"/>
</dbReference>
<name>A0A939BEP5_9FIRM</name>
<keyword evidence="7 10" id="KW-0811">Translocation</keyword>
<evidence type="ECO:0000256" key="4">
    <source>
        <dbReference type="ARBA" id="ARBA00022692"/>
    </source>
</evidence>
<feature type="transmembrane region" description="Helical" evidence="10">
    <location>
        <begin position="150"/>
        <end position="171"/>
    </location>
</feature>
<dbReference type="Proteomes" id="UP000774750">
    <property type="component" value="Unassembled WGS sequence"/>
</dbReference>
<keyword evidence="8 10" id="KW-0472">Membrane</keyword>
<dbReference type="GO" id="GO:0043952">
    <property type="term" value="P:protein transport by the Sec complex"/>
    <property type="evidence" value="ECO:0007669"/>
    <property type="project" value="UniProtKB-UniRule"/>
</dbReference>
<keyword evidence="5 10" id="KW-0653">Protein transport</keyword>
<evidence type="ECO:0000256" key="6">
    <source>
        <dbReference type="ARBA" id="ARBA00022989"/>
    </source>
</evidence>
<keyword evidence="6 10" id="KW-1133">Transmembrane helix</keyword>
<evidence type="ECO:0000256" key="12">
    <source>
        <dbReference type="RuleBase" id="RU003484"/>
    </source>
</evidence>
<comment type="caution">
    <text evidence="14">The sequence shown here is derived from an EMBL/GenBank/DDBJ whole genome shotgun (WGS) entry which is preliminary data.</text>
</comment>
<dbReference type="RefSeq" id="WP_204446700.1">
    <property type="nucleotide sequence ID" value="NZ_JACJKY010000011.1"/>
</dbReference>
<evidence type="ECO:0000256" key="13">
    <source>
        <dbReference type="RuleBase" id="RU004349"/>
    </source>
</evidence>
<dbReference type="FunFam" id="1.10.3370.10:FF:000001">
    <property type="entry name" value="Preprotein translocase subunit SecY"/>
    <property type="match status" value="1"/>
</dbReference>
<dbReference type="PANTHER" id="PTHR10906">
    <property type="entry name" value="SECY/SEC61-ALPHA FAMILY MEMBER"/>
    <property type="match status" value="1"/>
</dbReference>
<dbReference type="GO" id="GO:0006605">
    <property type="term" value="P:protein targeting"/>
    <property type="evidence" value="ECO:0007669"/>
    <property type="project" value="UniProtKB-UniRule"/>
</dbReference>
<sequence length="429" mass="46978">MFTTIRNAFKNPDLRKRLLFTIVMLVIFRFGSAIIVPFVSGSALKELVGDGNNFFGLLNTFSGGAFANATIFALSVSPYITAQIVIQLLTVAIPPLERIAKEGEAGRRKLDRITRFVMVGMSLLQSFGYYTLLVSQNAIASEYLKGGMKYFVMVVIMFVFTAGACAVVWIGDQITEKGLGNGISIILFAGILAGLPSNIDILINKFMEGGINYVIVPIILLVFAAMIVFIIIMTDAERRIPVQYAKRVVGRKMYGGQSSFVPIKVNLSGVMPIIFASSLLSIPSTIGAFANPAPGGFWYNVLYWLSPSHWFYGILYFILIIGFNFFYVTMQYNPIEMANNIKNNNGAIPGIRPGKPTSTFISKVISKIVLIGALFLGIIAVFPIVFNAIFSIPVALGGTSIIIVVGVALDTMKQLESQLLMRHHKGFLE</sequence>
<feature type="transmembrane region" description="Helical" evidence="10">
    <location>
        <begin position="364"/>
        <end position="386"/>
    </location>
</feature>
<feature type="transmembrane region" description="Helical" evidence="10">
    <location>
        <begin position="64"/>
        <end position="92"/>
    </location>
</feature>
<dbReference type="EMBL" id="JACJKY010000011">
    <property type="protein sequence ID" value="MBM6921116.1"/>
    <property type="molecule type" value="Genomic_DNA"/>
</dbReference>
<comment type="function">
    <text evidence="10 11">The central subunit of the protein translocation channel SecYEG. Consists of two halves formed by TMs 1-5 and 6-10. These two domains form a lateral gate at the front which open onto the bilayer between TMs 2 and 7, and are clamped together by SecE at the back. The channel is closed by both a pore ring composed of hydrophobic SecY resides and a short helix (helix 2A) on the extracellular side of the membrane which forms a plug. The plug probably moves laterally to allow the channel to open. The ring and the pore may move independently.</text>
</comment>
<evidence type="ECO:0000256" key="3">
    <source>
        <dbReference type="ARBA" id="ARBA00022448"/>
    </source>
</evidence>
<feature type="transmembrane region" description="Helical" evidence="10">
    <location>
        <begin position="18"/>
        <end position="44"/>
    </location>
</feature>
<dbReference type="GO" id="GO:0005886">
    <property type="term" value="C:plasma membrane"/>
    <property type="evidence" value="ECO:0007669"/>
    <property type="project" value="UniProtKB-SubCell"/>
</dbReference>
<comment type="subunit">
    <text evidence="10">Component of the Sec protein translocase complex. Heterotrimer consisting of SecY, SecE and SecG subunits. The heterotrimers can form oligomers, although 1 heterotrimer is thought to be able to translocate proteins. Interacts with the ribosome. Interacts with SecDF, and other proteins may be involved. Interacts with SecA.</text>
</comment>
<accession>A0A939BEP5</accession>
<dbReference type="HAMAP" id="MF_01465">
    <property type="entry name" value="SecY"/>
    <property type="match status" value="1"/>
</dbReference>
<keyword evidence="4 10" id="KW-0812">Transmembrane</keyword>
<evidence type="ECO:0000256" key="5">
    <source>
        <dbReference type="ARBA" id="ARBA00022927"/>
    </source>
</evidence>
<evidence type="ECO:0000313" key="14">
    <source>
        <dbReference type="EMBL" id="MBM6921116.1"/>
    </source>
</evidence>
<gene>
    <name evidence="10 14" type="primary">secY</name>
    <name evidence="14" type="ORF">H6A12_08115</name>
</gene>
<organism evidence="14 15">
    <name type="scientific">Merdimmobilis hominis</name>
    <dbReference type="NCBI Taxonomy" id="2897707"/>
    <lineage>
        <taxon>Bacteria</taxon>
        <taxon>Bacillati</taxon>
        <taxon>Bacillota</taxon>
        <taxon>Clostridia</taxon>
        <taxon>Eubacteriales</taxon>
        <taxon>Oscillospiraceae</taxon>
        <taxon>Merdimmobilis</taxon>
    </lineage>
</organism>
<dbReference type="Pfam" id="PF00344">
    <property type="entry name" value="SecY"/>
    <property type="match status" value="1"/>
</dbReference>
<evidence type="ECO:0000256" key="11">
    <source>
        <dbReference type="RuleBase" id="RU000537"/>
    </source>
</evidence>
<dbReference type="GO" id="GO:0065002">
    <property type="term" value="P:intracellular protein transmembrane transport"/>
    <property type="evidence" value="ECO:0007669"/>
    <property type="project" value="UniProtKB-UniRule"/>
</dbReference>
<evidence type="ECO:0000256" key="1">
    <source>
        <dbReference type="ARBA" id="ARBA00004141"/>
    </source>
</evidence>
<dbReference type="InterPro" id="IPR026593">
    <property type="entry name" value="SecY"/>
</dbReference>
<feature type="transmembrane region" description="Helical" evidence="10">
    <location>
        <begin position="310"/>
        <end position="328"/>
    </location>
</feature>
<feature type="transmembrane region" description="Helical" evidence="10">
    <location>
        <begin position="269"/>
        <end position="290"/>
    </location>
</feature>
<dbReference type="Gene3D" id="1.10.3370.10">
    <property type="entry name" value="SecY subunit domain"/>
    <property type="match status" value="1"/>
</dbReference>
<comment type="similarity">
    <text evidence="2 10 13">Belongs to the SecY/SEC61-alpha family.</text>
</comment>
<feature type="transmembrane region" description="Helical" evidence="10">
    <location>
        <begin position="178"/>
        <end position="199"/>
    </location>
</feature>
<dbReference type="AlphaFoldDB" id="A0A939BEP5"/>
<evidence type="ECO:0000256" key="10">
    <source>
        <dbReference type="HAMAP-Rule" id="MF_01465"/>
    </source>
</evidence>
<evidence type="ECO:0000256" key="9">
    <source>
        <dbReference type="ARBA" id="ARBA00039733"/>
    </source>
</evidence>
<dbReference type="PIRSF" id="PIRSF004557">
    <property type="entry name" value="SecY"/>
    <property type="match status" value="1"/>
</dbReference>
<dbReference type="PRINTS" id="PR00303">
    <property type="entry name" value="SECYTRNLCASE"/>
</dbReference>
<proteinExistence type="inferred from homology"/>
<feature type="transmembrane region" description="Helical" evidence="10">
    <location>
        <begin position="211"/>
        <end position="232"/>
    </location>
</feature>
<feature type="transmembrane region" description="Helical" evidence="10">
    <location>
        <begin position="392"/>
        <end position="412"/>
    </location>
</feature>
<evidence type="ECO:0000256" key="7">
    <source>
        <dbReference type="ARBA" id="ARBA00023010"/>
    </source>
</evidence>
<dbReference type="PROSITE" id="PS00756">
    <property type="entry name" value="SECY_2"/>
    <property type="match status" value="1"/>
</dbReference>
<dbReference type="PROSITE" id="PS00755">
    <property type="entry name" value="SECY_1"/>
    <property type="match status" value="1"/>
</dbReference>
<dbReference type="InterPro" id="IPR030659">
    <property type="entry name" value="SecY_CS"/>
</dbReference>
<evidence type="ECO:0000256" key="2">
    <source>
        <dbReference type="ARBA" id="ARBA00005751"/>
    </source>
</evidence>
<reference evidence="14" key="1">
    <citation type="submission" date="2020-08" db="EMBL/GenBank/DDBJ databases">
        <authorList>
            <person name="Cejkova D."/>
            <person name="Kubasova T."/>
            <person name="Jahodarova E."/>
            <person name="Rychlik I."/>
        </authorList>
    </citation>
    <scope>NUCLEOTIDE SEQUENCE</scope>
    <source>
        <strain evidence="14">An559</strain>
    </source>
</reference>
<reference evidence="14" key="2">
    <citation type="journal article" date="2021" name="Sci. Rep.">
        <title>The distribution of antibiotic resistance genes in chicken gut microbiota commensals.</title>
        <authorList>
            <person name="Juricova H."/>
            <person name="Matiasovicova J."/>
            <person name="Kubasova T."/>
            <person name="Cejkova D."/>
            <person name="Rychlik I."/>
        </authorList>
    </citation>
    <scope>NUCLEOTIDE SEQUENCE</scope>
    <source>
        <strain evidence="14">An559</strain>
    </source>
</reference>